<dbReference type="PANTHER" id="PTHR42923">
    <property type="entry name" value="PROTOPORPHYRINOGEN OXIDASE"/>
    <property type="match status" value="1"/>
</dbReference>
<evidence type="ECO:0000313" key="13">
    <source>
        <dbReference type="EMBL" id="TKA74079.1"/>
    </source>
</evidence>
<evidence type="ECO:0000256" key="3">
    <source>
        <dbReference type="ARBA" id="ARBA00005073"/>
    </source>
</evidence>
<reference evidence="13 14" key="1">
    <citation type="submission" date="2017-03" db="EMBL/GenBank/DDBJ databases">
        <title>Genomes of endolithic fungi from Antarctica.</title>
        <authorList>
            <person name="Coleine C."/>
            <person name="Masonjones S."/>
            <person name="Stajich J.E."/>
        </authorList>
    </citation>
    <scope>NUCLEOTIDE SEQUENCE [LARGE SCALE GENOMIC DNA]</scope>
    <source>
        <strain evidence="13 14">CCFEE 5184</strain>
    </source>
</reference>
<keyword evidence="6" id="KW-0285">Flavoprotein</keyword>
<evidence type="ECO:0000256" key="10">
    <source>
        <dbReference type="ARBA" id="ARBA00023244"/>
    </source>
</evidence>
<name>A0A4V5NG98_9PEZI</name>
<keyword evidence="8" id="KW-0560">Oxidoreductase</keyword>
<dbReference type="InterPro" id="IPR029052">
    <property type="entry name" value="Metallo-depent_PP-like"/>
</dbReference>
<keyword evidence="9" id="KW-0350">Heme biosynthesis</keyword>
<evidence type="ECO:0000256" key="7">
    <source>
        <dbReference type="ARBA" id="ARBA00022827"/>
    </source>
</evidence>
<dbReference type="SUPFAM" id="SSF54373">
    <property type="entry name" value="FAD-linked reductases, C-terminal domain"/>
    <property type="match status" value="1"/>
</dbReference>
<evidence type="ECO:0000256" key="9">
    <source>
        <dbReference type="ARBA" id="ARBA00023133"/>
    </source>
</evidence>
<dbReference type="UniPathway" id="UPA00251">
    <property type="reaction ID" value="UER00324"/>
</dbReference>
<dbReference type="GO" id="GO:0005743">
    <property type="term" value="C:mitochondrial inner membrane"/>
    <property type="evidence" value="ECO:0007669"/>
    <property type="project" value="TreeGrafter"/>
</dbReference>
<dbReference type="InterPro" id="IPR050464">
    <property type="entry name" value="Zeta_carotene_desat/Oxidored"/>
</dbReference>
<comment type="cofactor">
    <cofactor evidence="1">
        <name>FAD</name>
        <dbReference type="ChEBI" id="CHEBI:57692"/>
    </cofactor>
</comment>
<dbReference type="InterPro" id="IPR036188">
    <property type="entry name" value="FAD/NAD-bd_sf"/>
</dbReference>
<dbReference type="SMART" id="SM00156">
    <property type="entry name" value="PP2Ac"/>
    <property type="match status" value="1"/>
</dbReference>
<protein>
    <recommendedName>
        <fullName evidence="5">protoporphyrinogen oxidase</fullName>
        <ecNumber evidence="5">1.3.3.4</ecNumber>
    </recommendedName>
</protein>
<accession>A0A4V5NG98</accession>
<dbReference type="Gene3D" id="3.60.21.10">
    <property type="match status" value="2"/>
</dbReference>
<feature type="domain" description="Serine/threonine specific protein phosphatases" evidence="12">
    <location>
        <begin position="566"/>
        <end position="722"/>
    </location>
</feature>
<proteinExistence type="inferred from homology"/>
<dbReference type="Gene3D" id="3.50.50.60">
    <property type="entry name" value="FAD/NAD(P)-binding domain"/>
    <property type="match status" value="1"/>
</dbReference>
<dbReference type="InterPro" id="IPR006186">
    <property type="entry name" value="Ser/Thr-sp_prot-phosphatase"/>
</dbReference>
<dbReference type="Pfam" id="PF01593">
    <property type="entry name" value="Amino_oxidase"/>
    <property type="match status" value="1"/>
</dbReference>
<keyword evidence="14" id="KW-1185">Reference proteome</keyword>
<comment type="caution">
    <text evidence="13">The sequence shown here is derived from an EMBL/GenBank/DDBJ whole genome shotgun (WGS) entry which is preliminary data.</text>
</comment>
<comment type="pathway">
    <text evidence="3">Porphyrin-containing compound metabolism; protoporphyrin-IX biosynthesis; protoporphyrin-IX from protoporphyrinogen-IX: step 1/1.</text>
</comment>
<evidence type="ECO:0000256" key="6">
    <source>
        <dbReference type="ARBA" id="ARBA00022630"/>
    </source>
</evidence>
<dbReference type="GO" id="GO:0016787">
    <property type="term" value="F:hydrolase activity"/>
    <property type="evidence" value="ECO:0007669"/>
    <property type="project" value="InterPro"/>
</dbReference>
<gene>
    <name evidence="13" type="ORF">B0A55_05221</name>
</gene>
<dbReference type="OrthoDB" id="438553at2759"/>
<comment type="similarity">
    <text evidence="4">Belongs to the protoporphyrinogen/coproporphyrinogen oxidase family. Protoporphyrinogen oxidase subfamily.</text>
</comment>
<dbReference type="InterPro" id="IPR002937">
    <property type="entry name" value="Amino_oxidase"/>
</dbReference>
<dbReference type="STRING" id="329884.A0A4V5NG98"/>
<dbReference type="AlphaFoldDB" id="A0A4V5NG98"/>
<evidence type="ECO:0000256" key="8">
    <source>
        <dbReference type="ARBA" id="ARBA00023002"/>
    </source>
</evidence>
<dbReference type="SUPFAM" id="SSF56300">
    <property type="entry name" value="Metallo-dependent phosphatases"/>
    <property type="match status" value="2"/>
</dbReference>
<evidence type="ECO:0000256" key="2">
    <source>
        <dbReference type="ARBA" id="ARBA00002600"/>
    </source>
</evidence>
<dbReference type="GO" id="GO:0004729">
    <property type="term" value="F:oxygen-dependent protoporphyrinogen oxidase activity"/>
    <property type="evidence" value="ECO:0007669"/>
    <property type="project" value="UniProtKB-EC"/>
</dbReference>
<sequence length="734" mass="82070">MLRRGHGLINTSKPCPAALLYRRHTIPGLRLGLRLYSSDTEPPHNVAILGGGITGLGSAYYLTKELPNVRVTIYEASDRIGGWLSSKRVPVKDGTILFEAGPRTLRPNGNGVLSARLLQELDLAKDAIFAQRTSPAARNRYVYYPDHLVRMPHPSVGIAENLWSLFTEPVFSGTPWGIVSEFFTPARDPSVDDESVGDFYSRRIGRNAVDRLMSGVLHGIYAGDAWQLSAKSLFPAQWRDEAELGGVVAGMIKSQTDGRRVTRHEREFLREMKKYEWDPLLMATLKDNTVFTLKDGLQGLVDGLARHLVGKGNVEFKTSSPVASVKLARAGIDVTAQGSEQSENYRHVISALSPSHLNQVAKHPHSESTAAHLVPTIPSVTVMTVNLYYRTPDLHPPGFGYLIPQATPFENNPERALGVVFDTAYSPSPKDLDFANWQITDTQQLQQAREQGQLINVNDFAWYNMPNRPNTQDDVKERGTKMTVMLGGHWWSEWPAFPDEQEGLALAKSVLQRHLNITEEPEAYQVNVQKDCIPQYTVGHEDRLKKAHNKLWSEYKGRLRVAGNWMSGVGVNDCLRSAWDVVRSIRDGTDGTGLEQVGTSEYVRLKARRPGEGVKEVERDTTRQPGQAGLMMEMLWTDPQTMPGRGPSKRGVGLQFGPDVTKRFCEKNGLEAVIRSHEVRMEGYETDDMNRMYGFEGECKAKYNERVFKLFSESFSALPLATLIGDKYLTLHHG</sequence>
<comment type="function">
    <text evidence="2">Catalyzes the 6-electron oxidation of protoporphyrinogen-IX to form protoporphyrin-IX.</text>
</comment>
<dbReference type="Proteomes" id="UP000309340">
    <property type="component" value="Unassembled WGS sequence"/>
</dbReference>
<dbReference type="InterPro" id="IPR004572">
    <property type="entry name" value="Protoporphyrinogen_oxidase"/>
</dbReference>
<dbReference type="SUPFAM" id="SSF51905">
    <property type="entry name" value="FAD/NAD(P)-binding domain"/>
    <property type="match status" value="1"/>
</dbReference>
<evidence type="ECO:0000313" key="14">
    <source>
        <dbReference type="Proteomes" id="UP000309340"/>
    </source>
</evidence>
<dbReference type="EMBL" id="NAJQ01000240">
    <property type="protein sequence ID" value="TKA74079.1"/>
    <property type="molecule type" value="Genomic_DNA"/>
</dbReference>
<evidence type="ECO:0000259" key="12">
    <source>
        <dbReference type="SMART" id="SM00156"/>
    </source>
</evidence>
<evidence type="ECO:0000256" key="1">
    <source>
        <dbReference type="ARBA" id="ARBA00001974"/>
    </source>
</evidence>
<organism evidence="13 14">
    <name type="scientific">Friedmanniomyces simplex</name>
    <dbReference type="NCBI Taxonomy" id="329884"/>
    <lineage>
        <taxon>Eukaryota</taxon>
        <taxon>Fungi</taxon>
        <taxon>Dikarya</taxon>
        <taxon>Ascomycota</taxon>
        <taxon>Pezizomycotina</taxon>
        <taxon>Dothideomycetes</taxon>
        <taxon>Dothideomycetidae</taxon>
        <taxon>Mycosphaerellales</taxon>
        <taxon>Teratosphaeriaceae</taxon>
        <taxon>Friedmanniomyces</taxon>
    </lineage>
</organism>
<evidence type="ECO:0000256" key="5">
    <source>
        <dbReference type="ARBA" id="ARBA00012867"/>
    </source>
</evidence>
<dbReference type="NCBIfam" id="TIGR00562">
    <property type="entry name" value="proto_IX_ox"/>
    <property type="match status" value="1"/>
</dbReference>
<keyword evidence="7" id="KW-0274">FAD</keyword>
<dbReference type="EC" id="1.3.3.4" evidence="5"/>
<keyword evidence="10" id="KW-0627">Porphyrin biosynthesis</keyword>
<evidence type="ECO:0000256" key="4">
    <source>
        <dbReference type="ARBA" id="ARBA00010551"/>
    </source>
</evidence>
<comment type="catalytic activity">
    <reaction evidence="11">
        <text>protoporphyrinogen IX + 3 O2 = protoporphyrin IX + 3 H2O2</text>
        <dbReference type="Rhea" id="RHEA:25576"/>
        <dbReference type="ChEBI" id="CHEBI:15379"/>
        <dbReference type="ChEBI" id="CHEBI:16240"/>
        <dbReference type="ChEBI" id="CHEBI:57306"/>
        <dbReference type="ChEBI" id="CHEBI:57307"/>
        <dbReference type="EC" id="1.3.3.4"/>
    </reaction>
</comment>
<evidence type="ECO:0000256" key="11">
    <source>
        <dbReference type="ARBA" id="ARBA00047554"/>
    </source>
</evidence>
<dbReference type="PRINTS" id="PR00114">
    <property type="entry name" value="STPHPHTASE"/>
</dbReference>
<dbReference type="GO" id="GO:0006782">
    <property type="term" value="P:protoporphyrinogen IX biosynthetic process"/>
    <property type="evidence" value="ECO:0007669"/>
    <property type="project" value="UniProtKB-UniPathway"/>
</dbReference>
<dbReference type="PANTHER" id="PTHR42923:SF3">
    <property type="entry name" value="PROTOPORPHYRINOGEN OXIDASE"/>
    <property type="match status" value="1"/>
</dbReference>